<dbReference type="CDD" id="cd00143">
    <property type="entry name" value="PP2Cc"/>
    <property type="match status" value="1"/>
</dbReference>
<evidence type="ECO:0000256" key="9">
    <source>
        <dbReference type="ARBA" id="ARBA00023211"/>
    </source>
</evidence>
<sequence length="392" mass="43257">MIAEAEIIYQKRIPMLDVQYLCVPKAPIDPIMDVSSSPSSPIFRDLRVPVSVSTDMARPESMVNFGDVIQAEVMECTTVQFVPSIRSGSYADIGNREAMEDEHIRIDDLSAHVGSLFGCPVPSAFYAVFDGHGGPDAAAYIRQNAMRLFFEDVVLPQTSDINDSFLEELENSHRKAFLLADLALADECSVSSSSGTTALTAIVLGRLLLVANAGDCRAVLCRKGEAVAMSQDHRPSHPPERQRVKEMGGYIDDGYLNGLLNVTRALGDWDMKLPLGSASPLISEPEFEKLVLTADDEFLIIGCDGIWDVMSNQQAVSLVRRGLRRHDDPQQCARELVMEALRLNTRDNLTAIVICFSSSDTGDSYSPPRRRFRCCSLSEEARHRLRSLLEGN</sequence>
<reference evidence="14 15" key="1">
    <citation type="submission" date="2023-12" db="EMBL/GenBank/DDBJ databases">
        <title>A high-quality genome assembly for Dillenia turbinata (Dilleniales).</title>
        <authorList>
            <person name="Chanderbali A."/>
        </authorList>
    </citation>
    <scope>NUCLEOTIDE SEQUENCE [LARGE SCALE GENOMIC DNA]</scope>
    <source>
        <strain evidence="14">LSX21</strain>
        <tissue evidence="14">Leaf</tissue>
    </source>
</reference>
<keyword evidence="8 12" id="KW-0904">Protein phosphatase</keyword>
<comment type="catalytic activity">
    <reaction evidence="11">
        <text>O-phospho-L-threonyl-[protein] + H2O = L-threonyl-[protein] + phosphate</text>
        <dbReference type="Rhea" id="RHEA:47004"/>
        <dbReference type="Rhea" id="RHEA-COMP:11060"/>
        <dbReference type="Rhea" id="RHEA-COMP:11605"/>
        <dbReference type="ChEBI" id="CHEBI:15377"/>
        <dbReference type="ChEBI" id="CHEBI:30013"/>
        <dbReference type="ChEBI" id="CHEBI:43474"/>
        <dbReference type="ChEBI" id="CHEBI:61977"/>
        <dbReference type="EC" id="3.1.3.16"/>
    </reaction>
</comment>
<comment type="similarity">
    <text evidence="3 12">Belongs to the PP2C family.</text>
</comment>
<dbReference type="InterPro" id="IPR001932">
    <property type="entry name" value="PPM-type_phosphatase-like_dom"/>
</dbReference>
<dbReference type="FunFam" id="3.60.40.10:FF:000004">
    <property type="entry name" value="Probable protein phosphatase 2C 22"/>
    <property type="match status" value="1"/>
</dbReference>
<comment type="catalytic activity">
    <reaction evidence="10">
        <text>O-phospho-L-seryl-[protein] + H2O = L-seryl-[protein] + phosphate</text>
        <dbReference type="Rhea" id="RHEA:20629"/>
        <dbReference type="Rhea" id="RHEA-COMP:9863"/>
        <dbReference type="Rhea" id="RHEA-COMP:11604"/>
        <dbReference type="ChEBI" id="CHEBI:15377"/>
        <dbReference type="ChEBI" id="CHEBI:29999"/>
        <dbReference type="ChEBI" id="CHEBI:43474"/>
        <dbReference type="ChEBI" id="CHEBI:83421"/>
        <dbReference type="EC" id="3.1.3.16"/>
    </reaction>
</comment>
<name>A0AAN8VIC2_9MAGN</name>
<dbReference type="Gene3D" id="3.60.40.10">
    <property type="entry name" value="PPM-type phosphatase domain"/>
    <property type="match status" value="1"/>
</dbReference>
<dbReference type="GO" id="GO:0005634">
    <property type="term" value="C:nucleus"/>
    <property type="evidence" value="ECO:0007669"/>
    <property type="project" value="UniProtKB-ARBA"/>
</dbReference>
<dbReference type="PROSITE" id="PS01032">
    <property type="entry name" value="PPM_1"/>
    <property type="match status" value="1"/>
</dbReference>
<evidence type="ECO:0000259" key="13">
    <source>
        <dbReference type="PROSITE" id="PS51746"/>
    </source>
</evidence>
<dbReference type="Proteomes" id="UP001370490">
    <property type="component" value="Unassembled WGS sequence"/>
</dbReference>
<dbReference type="InterPro" id="IPR015655">
    <property type="entry name" value="PP2C"/>
</dbReference>
<dbReference type="AlphaFoldDB" id="A0AAN8VIC2"/>
<feature type="domain" description="PPM-type phosphatase" evidence="13">
    <location>
        <begin position="86"/>
        <end position="356"/>
    </location>
</feature>
<gene>
    <name evidence="14" type="ORF">RJ641_004420</name>
</gene>
<evidence type="ECO:0000256" key="10">
    <source>
        <dbReference type="ARBA" id="ARBA00047761"/>
    </source>
</evidence>
<comment type="cofactor">
    <cofactor evidence="1">
        <name>Mn(2+)</name>
        <dbReference type="ChEBI" id="CHEBI:29035"/>
    </cofactor>
</comment>
<dbReference type="EMBL" id="JBAMMX010000012">
    <property type="protein sequence ID" value="KAK6930326.1"/>
    <property type="molecule type" value="Genomic_DNA"/>
</dbReference>
<evidence type="ECO:0000256" key="11">
    <source>
        <dbReference type="ARBA" id="ARBA00048336"/>
    </source>
</evidence>
<evidence type="ECO:0000256" key="1">
    <source>
        <dbReference type="ARBA" id="ARBA00001936"/>
    </source>
</evidence>
<organism evidence="14 15">
    <name type="scientific">Dillenia turbinata</name>
    <dbReference type="NCBI Taxonomy" id="194707"/>
    <lineage>
        <taxon>Eukaryota</taxon>
        <taxon>Viridiplantae</taxon>
        <taxon>Streptophyta</taxon>
        <taxon>Embryophyta</taxon>
        <taxon>Tracheophyta</taxon>
        <taxon>Spermatophyta</taxon>
        <taxon>Magnoliopsida</taxon>
        <taxon>eudicotyledons</taxon>
        <taxon>Gunneridae</taxon>
        <taxon>Pentapetalae</taxon>
        <taxon>Dilleniales</taxon>
        <taxon>Dilleniaceae</taxon>
        <taxon>Dillenia</taxon>
    </lineage>
</organism>
<evidence type="ECO:0000256" key="2">
    <source>
        <dbReference type="ARBA" id="ARBA00001946"/>
    </source>
</evidence>
<dbReference type="InterPro" id="IPR000222">
    <property type="entry name" value="PP2C_BS"/>
</dbReference>
<dbReference type="GO" id="GO:0005737">
    <property type="term" value="C:cytoplasm"/>
    <property type="evidence" value="ECO:0007669"/>
    <property type="project" value="UniProtKB-ARBA"/>
</dbReference>
<comment type="caution">
    <text evidence="14">The sequence shown here is derived from an EMBL/GenBank/DDBJ whole genome shotgun (WGS) entry which is preliminary data.</text>
</comment>
<keyword evidence="9" id="KW-0464">Manganese</keyword>
<dbReference type="PANTHER" id="PTHR13832">
    <property type="entry name" value="PROTEIN PHOSPHATASE 2C"/>
    <property type="match status" value="1"/>
</dbReference>
<dbReference type="PANTHER" id="PTHR13832:SF620">
    <property type="entry name" value="PROTEIN PHOSPHATASE 2C 13-RELATED"/>
    <property type="match status" value="1"/>
</dbReference>
<dbReference type="GO" id="GO:0046872">
    <property type="term" value="F:metal ion binding"/>
    <property type="evidence" value="ECO:0007669"/>
    <property type="project" value="UniProtKB-KW"/>
</dbReference>
<dbReference type="SUPFAM" id="SSF81606">
    <property type="entry name" value="PP2C-like"/>
    <property type="match status" value="1"/>
</dbReference>
<evidence type="ECO:0000256" key="3">
    <source>
        <dbReference type="ARBA" id="ARBA00006702"/>
    </source>
</evidence>
<evidence type="ECO:0000256" key="12">
    <source>
        <dbReference type="RuleBase" id="RU003465"/>
    </source>
</evidence>
<evidence type="ECO:0000256" key="4">
    <source>
        <dbReference type="ARBA" id="ARBA00013081"/>
    </source>
</evidence>
<protein>
    <recommendedName>
        <fullName evidence="4">protein-serine/threonine phosphatase</fullName>
        <ecNumber evidence="4">3.1.3.16</ecNumber>
    </recommendedName>
</protein>
<proteinExistence type="inferred from homology"/>
<evidence type="ECO:0000256" key="8">
    <source>
        <dbReference type="ARBA" id="ARBA00022912"/>
    </source>
</evidence>
<dbReference type="GO" id="GO:0004722">
    <property type="term" value="F:protein serine/threonine phosphatase activity"/>
    <property type="evidence" value="ECO:0007669"/>
    <property type="project" value="UniProtKB-EC"/>
</dbReference>
<dbReference type="SMART" id="SM00332">
    <property type="entry name" value="PP2Cc"/>
    <property type="match status" value="1"/>
</dbReference>
<evidence type="ECO:0000256" key="5">
    <source>
        <dbReference type="ARBA" id="ARBA00022723"/>
    </source>
</evidence>
<dbReference type="InterPro" id="IPR036457">
    <property type="entry name" value="PPM-type-like_dom_sf"/>
</dbReference>
<keyword evidence="7" id="KW-0460">Magnesium</keyword>
<evidence type="ECO:0000256" key="7">
    <source>
        <dbReference type="ARBA" id="ARBA00022842"/>
    </source>
</evidence>
<evidence type="ECO:0000256" key="6">
    <source>
        <dbReference type="ARBA" id="ARBA00022801"/>
    </source>
</evidence>
<keyword evidence="6 12" id="KW-0378">Hydrolase</keyword>
<dbReference type="EC" id="3.1.3.16" evidence="4"/>
<evidence type="ECO:0000313" key="14">
    <source>
        <dbReference type="EMBL" id="KAK6930326.1"/>
    </source>
</evidence>
<dbReference type="Pfam" id="PF00481">
    <property type="entry name" value="PP2C"/>
    <property type="match status" value="1"/>
</dbReference>
<comment type="cofactor">
    <cofactor evidence="2">
        <name>Mg(2+)</name>
        <dbReference type="ChEBI" id="CHEBI:18420"/>
    </cofactor>
</comment>
<evidence type="ECO:0000313" key="15">
    <source>
        <dbReference type="Proteomes" id="UP001370490"/>
    </source>
</evidence>
<keyword evidence="5" id="KW-0479">Metal-binding</keyword>
<accession>A0AAN8VIC2</accession>
<keyword evidence="15" id="KW-1185">Reference proteome</keyword>
<dbReference type="PROSITE" id="PS51746">
    <property type="entry name" value="PPM_2"/>
    <property type="match status" value="1"/>
</dbReference>